<dbReference type="GO" id="GO:0051537">
    <property type="term" value="F:2 iron, 2 sulfur cluster binding"/>
    <property type="evidence" value="ECO:0007669"/>
    <property type="project" value="UniProtKB-KW"/>
</dbReference>
<dbReference type="Pfam" id="PF00111">
    <property type="entry name" value="Fer2"/>
    <property type="match status" value="1"/>
</dbReference>
<dbReference type="GO" id="GO:0046872">
    <property type="term" value="F:metal ion binding"/>
    <property type="evidence" value="ECO:0007669"/>
    <property type="project" value="UniProtKB-KW"/>
</dbReference>
<evidence type="ECO:0000256" key="4">
    <source>
        <dbReference type="ARBA" id="ARBA00022723"/>
    </source>
</evidence>
<evidence type="ECO:0000313" key="10">
    <source>
        <dbReference type="EMBL" id="OSY35847.1"/>
    </source>
</evidence>
<keyword evidence="10" id="KW-0223">Dioxygenase</keyword>
<dbReference type="InterPro" id="IPR001433">
    <property type="entry name" value="OxRdtase_FAD/NAD-bd"/>
</dbReference>
<evidence type="ECO:0000256" key="3">
    <source>
        <dbReference type="ARBA" id="ARBA00022714"/>
    </source>
</evidence>
<protein>
    <submittedName>
        <fullName evidence="10">Phenoxybenzoate dioxygenase subunit beta</fullName>
        <ecNumber evidence="10">1.-.-.-</ecNumber>
    </submittedName>
</protein>
<dbReference type="InterPro" id="IPR036010">
    <property type="entry name" value="2Fe-2S_ferredoxin-like_sf"/>
</dbReference>
<dbReference type="PANTHER" id="PTHR47354:SF1">
    <property type="entry name" value="CARNITINE MONOOXYGENASE REDUCTASE SUBUNIT"/>
    <property type="match status" value="1"/>
</dbReference>
<keyword evidence="3" id="KW-0001">2Fe-2S</keyword>
<dbReference type="InterPro" id="IPR050415">
    <property type="entry name" value="MRET"/>
</dbReference>
<dbReference type="InterPro" id="IPR017938">
    <property type="entry name" value="Riboflavin_synthase-like_b-brl"/>
</dbReference>
<evidence type="ECO:0000313" key="11">
    <source>
        <dbReference type="Proteomes" id="UP000194360"/>
    </source>
</evidence>
<proteinExistence type="predicted"/>
<dbReference type="PROSITE" id="PS00197">
    <property type="entry name" value="2FE2S_FER_1"/>
    <property type="match status" value="1"/>
</dbReference>
<dbReference type="Proteomes" id="UP000194360">
    <property type="component" value="Unassembled WGS sequence"/>
</dbReference>
<keyword evidence="7" id="KW-0411">Iron-sulfur</keyword>
<dbReference type="PROSITE" id="PS51085">
    <property type="entry name" value="2FE2S_FER_2"/>
    <property type="match status" value="1"/>
</dbReference>
<gene>
    <name evidence="10" type="primary">pobB_8</name>
    <name evidence="10" type="ORF">BG845_05810</name>
</gene>
<dbReference type="RefSeq" id="WP_085915913.1">
    <property type="nucleotide sequence ID" value="NZ_AP018920.1"/>
</dbReference>
<name>A0A1Y2MMF6_PSEAH</name>
<dbReference type="InterPro" id="IPR001041">
    <property type="entry name" value="2Fe-2S_ferredoxin-type"/>
</dbReference>
<dbReference type="InterPro" id="IPR017927">
    <property type="entry name" value="FAD-bd_FR_type"/>
</dbReference>
<dbReference type="Gene3D" id="3.10.20.30">
    <property type="match status" value="1"/>
</dbReference>
<evidence type="ECO:0000259" key="8">
    <source>
        <dbReference type="PROSITE" id="PS51085"/>
    </source>
</evidence>
<accession>A0A1Y2MMF6</accession>
<keyword evidence="2" id="KW-0285">Flavoprotein</keyword>
<keyword evidence="5 10" id="KW-0560">Oxidoreductase</keyword>
<evidence type="ECO:0000256" key="5">
    <source>
        <dbReference type="ARBA" id="ARBA00023002"/>
    </source>
</evidence>
<keyword evidence="11" id="KW-1185">Reference proteome</keyword>
<dbReference type="InterPro" id="IPR039261">
    <property type="entry name" value="FNR_nucleotide-bd"/>
</dbReference>
<dbReference type="PANTHER" id="PTHR47354">
    <property type="entry name" value="NADH OXIDOREDUCTASE HCR"/>
    <property type="match status" value="1"/>
</dbReference>
<dbReference type="SUPFAM" id="SSF63380">
    <property type="entry name" value="Riboflavin synthase domain-like"/>
    <property type="match status" value="1"/>
</dbReference>
<dbReference type="EMBL" id="MIGB01000046">
    <property type="protein sequence ID" value="OSY35847.1"/>
    <property type="molecule type" value="Genomic_DNA"/>
</dbReference>
<dbReference type="InterPro" id="IPR006058">
    <property type="entry name" value="2Fe2S_fd_BS"/>
</dbReference>
<evidence type="ECO:0000256" key="6">
    <source>
        <dbReference type="ARBA" id="ARBA00023004"/>
    </source>
</evidence>
<dbReference type="InterPro" id="IPR012675">
    <property type="entry name" value="Beta-grasp_dom_sf"/>
</dbReference>
<organism evidence="10 11">
    <name type="scientific">Pseudonocardia autotrophica</name>
    <name type="common">Amycolata autotrophica</name>
    <name type="synonym">Nocardia autotrophica</name>
    <dbReference type="NCBI Taxonomy" id="2074"/>
    <lineage>
        <taxon>Bacteria</taxon>
        <taxon>Bacillati</taxon>
        <taxon>Actinomycetota</taxon>
        <taxon>Actinomycetes</taxon>
        <taxon>Pseudonocardiales</taxon>
        <taxon>Pseudonocardiaceae</taxon>
        <taxon>Pseudonocardia</taxon>
    </lineage>
</organism>
<dbReference type="CDD" id="cd00207">
    <property type="entry name" value="fer2"/>
    <property type="match status" value="1"/>
</dbReference>
<keyword evidence="6" id="KW-0408">Iron</keyword>
<feature type="domain" description="2Fe-2S ferredoxin-type" evidence="8">
    <location>
        <begin position="243"/>
        <end position="328"/>
    </location>
</feature>
<dbReference type="Gene3D" id="3.40.50.80">
    <property type="entry name" value="Nucleotide-binding domain of ferredoxin-NADP reductase (FNR) module"/>
    <property type="match status" value="1"/>
</dbReference>
<sequence>MTRHDQAGHGDVALAGNALDLEVSALRRLTPDVLELELVDPDGRDLPAWEAGAHVDVELGNGMIRQYSLCGDPAHRASYRIAVLREPNGRGGSEYLHDTVRTGSRVRAVGLRNTFELADPSARSVLVAGGIGVTPILSMVQALRARDTGWVLHYGGRSRENMTFAEELAGLGGDVHLYPQDEVGLLPLAEIVEQARTDDVSIYACGPAPMLDLLRSLTDHAGGVELHLERFTGASVITPTTGFTVHLTRSRLSMDVAPDSSLLDVLEEHGIDILSSCRSGVCGTCEVKVVSGTPDHRDDILNDAERAEGQVMMPCVSRATSNHLTLDL</sequence>
<comment type="caution">
    <text evidence="10">The sequence shown here is derived from an EMBL/GenBank/DDBJ whole genome shotgun (WGS) entry which is preliminary data.</text>
</comment>
<reference evidence="10 11" key="1">
    <citation type="submission" date="2016-09" db="EMBL/GenBank/DDBJ databases">
        <title>Pseudonocardia autotrophica DSM535, a candidate organism with high potential of specific P450 cytochromes.</title>
        <authorList>
            <person name="Grumaz C."/>
            <person name="Vainshtein Y."/>
            <person name="Kirstahler P."/>
            <person name="Sohn K."/>
        </authorList>
    </citation>
    <scope>NUCLEOTIDE SEQUENCE [LARGE SCALE GENOMIC DNA]</scope>
    <source>
        <strain evidence="10 11">DSM 535</strain>
    </source>
</reference>
<keyword evidence="4" id="KW-0479">Metal-binding</keyword>
<evidence type="ECO:0000259" key="9">
    <source>
        <dbReference type="PROSITE" id="PS51384"/>
    </source>
</evidence>
<dbReference type="OrthoDB" id="3807506at2"/>
<evidence type="ECO:0000256" key="1">
    <source>
        <dbReference type="ARBA" id="ARBA00001974"/>
    </source>
</evidence>
<dbReference type="PROSITE" id="PS51384">
    <property type="entry name" value="FAD_FR"/>
    <property type="match status" value="1"/>
</dbReference>
<evidence type="ECO:0000256" key="7">
    <source>
        <dbReference type="ARBA" id="ARBA00023014"/>
    </source>
</evidence>
<evidence type="ECO:0000256" key="2">
    <source>
        <dbReference type="ARBA" id="ARBA00022630"/>
    </source>
</evidence>
<dbReference type="Gene3D" id="2.40.30.10">
    <property type="entry name" value="Translation factors"/>
    <property type="match status" value="1"/>
</dbReference>
<dbReference type="CDD" id="cd06185">
    <property type="entry name" value="PDR_like"/>
    <property type="match status" value="1"/>
</dbReference>
<comment type="cofactor">
    <cofactor evidence="1">
        <name>FAD</name>
        <dbReference type="ChEBI" id="CHEBI:57692"/>
    </cofactor>
</comment>
<dbReference type="GO" id="GO:0051213">
    <property type="term" value="F:dioxygenase activity"/>
    <property type="evidence" value="ECO:0007669"/>
    <property type="project" value="UniProtKB-KW"/>
</dbReference>
<dbReference type="Pfam" id="PF00175">
    <property type="entry name" value="NAD_binding_1"/>
    <property type="match status" value="1"/>
</dbReference>
<dbReference type="STRING" id="2074.BG845_05810"/>
<dbReference type="EC" id="1.-.-.-" evidence="10"/>
<dbReference type="SUPFAM" id="SSF54292">
    <property type="entry name" value="2Fe-2S ferredoxin-like"/>
    <property type="match status" value="1"/>
</dbReference>
<dbReference type="AlphaFoldDB" id="A0A1Y2MMF6"/>
<feature type="domain" description="FAD-binding FR-type" evidence="9">
    <location>
        <begin position="16"/>
        <end position="118"/>
    </location>
</feature>
<dbReference type="PRINTS" id="PR00409">
    <property type="entry name" value="PHDIOXRDTASE"/>
</dbReference>
<dbReference type="SUPFAM" id="SSF52343">
    <property type="entry name" value="Ferredoxin reductase-like, C-terminal NADP-linked domain"/>
    <property type="match status" value="1"/>
</dbReference>